<name>A0A098M4L5_9BACL</name>
<dbReference type="AlphaFoldDB" id="A0A098M4L5"/>
<dbReference type="RefSeq" id="WP_036655357.1">
    <property type="nucleotide sequence ID" value="NZ_JQCR01000003.1"/>
</dbReference>
<keyword evidence="2" id="KW-0808">Transferase</keyword>
<dbReference type="InterPro" id="IPR016181">
    <property type="entry name" value="Acyl_CoA_acyltransferase"/>
</dbReference>
<reference evidence="2 3" key="2">
    <citation type="submission" date="2014-10" db="EMBL/GenBank/DDBJ databases">
        <title>Comparative genomics of the Paenibacillus odorifer group.</title>
        <authorList>
            <person name="Tsai Y.-C."/>
            <person name="Martin N."/>
            <person name="Korlach J."/>
            <person name="Wiedmann M."/>
        </authorList>
    </citation>
    <scope>NUCLEOTIDE SEQUENCE [LARGE SCALE GENOMIC DNA]</scope>
    <source>
        <strain evidence="2 3">DSM 18334</strain>
    </source>
</reference>
<dbReference type="PROSITE" id="PS51186">
    <property type="entry name" value="GNAT"/>
    <property type="match status" value="1"/>
</dbReference>
<dbReference type="STRING" id="268407.PWYN_20060"/>
<comment type="caution">
    <text evidence="2">The sequence shown here is derived from an EMBL/GenBank/DDBJ whole genome shotgun (WGS) entry which is preliminary data.</text>
</comment>
<dbReference type="Pfam" id="PF00583">
    <property type="entry name" value="Acetyltransf_1"/>
    <property type="match status" value="1"/>
</dbReference>
<dbReference type="OrthoDB" id="948250at2"/>
<dbReference type="PANTHER" id="PTHR43072">
    <property type="entry name" value="N-ACETYLTRANSFERASE"/>
    <property type="match status" value="1"/>
</dbReference>
<dbReference type="Gene3D" id="3.40.630.30">
    <property type="match status" value="1"/>
</dbReference>
<protein>
    <submittedName>
        <fullName evidence="2">GCN5 family acetyltransferase</fullName>
    </submittedName>
</protein>
<dbReference type="GO" id="GO:0016747">
    <property type="term" value="F:acyltransferase activity, transferring groups other than amino-acyl groups"/>
    <property type="evidence" value="ECO:0007669"/>
    <property type="project" value="InterPro"/>
</dbReference>
<proteinExistence type="predicted"/>
<gene>
    <name evidence="2" type="ORF">PWYN_20060</name>
</gene>
<dbReference type="SUPFAM" id="SSF55729">
    <property type="entry name" value="Acyl-CoA N-acyltransferases (Nat)"/>
    <property type="match status" value="1"/>
</dbReference>
<dbReference type="eggNOG" id="COG1247">
    <property type="taxonomic scope" value="Bacteria"/>
</dbReference>
<dbReference type="InterPro" id="IPR000182">
    <property type="entry name" value="GNAT_dom"/>
</dbReference>
<accession>A0A098M4L5</accession>
<dbReference type="CDD" id="cd04301">
    <property type="entry name" value="NAT_SF"/>
    <property type="match status" value="1"/>
</dbReference>
<evidence type="ECO:0000313" key="3">
    <source>
        <dbReference type="Proteomes" id="UP000029734"/>
    </source>
</evidence>
<dbReference type="Proteomes" id="UP000029734">
    <property type="component" value="Unassembled WGS sequence"/>
</dbReference>
<evidence type="ECO:0000259" key="1">
    <source>
        <dbReference type="PROSITE" id="PS51186"/>
    </source>
</evidence>
<feature type="domain" description="N-acetyltransferase" evidence="1">
    <location>
        <begin position="3"/>
        <end position="168"/>
    </location>
</feature>
<dbReference type="EMBL" id="JQCR01000003">
    <property type="protein sequence ID" value="KGE16968.1"/>
    <property type="molecule type" value="Genomic_DNA"/>
</dbReference>
<sequence length="168" mass="19277">MIITLRKLVPEDSEELLQLQHQLDEESTFMLLEPDERQSGLRQVREMIENFMMAETSVLIGADVDGILVGFMSLRGGTVRRNQHSAYLVIGILKQYQGVGIGTALFHEMHEWAVEHHVIRLELTVMTHNHRALALYIKSGFTIEGTRVKSLRVNGQWVDEFYMGKIIE</sequence>
<evidence type="ECO:0000313" key="2">
    <source>
        <dbReference type="EMBL" id="KGE16968.1"/>
    </source>
</evidence>
<keyword evidence="3" id="KW-1185">Reference proteome</keyword>
<reference evidence="2 3" key="1">
    <citation type="submission" date="2014-08" db="EMBL/GenBank/DDBJ databases">
        <authorList>
            <person name="den Bakker H.C."/>
        </authorList>
    </citation>
    <scope>NUCLEOTIDE SEQUENCE [LARGE SCALE GENOMIC DNA]</scope>
    <source>
        <strain evidence="2 3">DSM 18334</strain>
    </source>
</reference>
<organism evidence="2 3">
    <name type="scientific">Paenibacillus wynnii</name>
    <dbReference type="NCBI Taxonomy" id="268407"/>
    <lineage>
        <taxon>Bacteria</taxon>
        <taxon>Bacillati</taxon>
        <taxon>Bacillota</taxon>
        <taxon>Bacilli</taxon>
        <taxon>Bacillales</taxon>
        <taxon>Paenibacillaceae</taxon>
        <taxon>Paenibacillus</taxon>
    </lineage>
</organism>